<feature type="non-terminal residue" evidence="4">
    <location>
        <position position="153"/>
    </location>
</feature>
<dbReference type="InterPro" id="IPR013785">
    <property type="entry name" value="Aldolase_TIM"/>
</dbReference>
<evidence type="ECO:0000256" key="2">
    <source>
        <dbReference type="ARBA" id="ARBA00012755"/>
    </source>
</evidence>
<dbReference type="Gene3D" id="3.20.20.70">
    <property type="entry name" value="Aldolase class I"/>
    <property type="match status" value="1"/>
</dbReference>
<keyword evidence="5" id="KW-1185">Reference proteome</keyword>
<organism evidence="4 5">
    <name type="scientific">Hyaloscypha variabilis (strain UAMH 11265 / GT02V1 / F)</name>
    <name type="common">Meliniomyces variabilis</name>
    <dbReference type="NCBI Taxonomy" id="1149755"/>
    <lineage>
        <taxon>Eukaryota</taxon>
        <taxon>Fungi</taxon>
        <taxon>Dikarya</taxon>
        <taxon>Ascomycota</taxon>
        <taxon>Pezizomycotina</taxon>
        <taxon>Leotiomycetes</taxon>
        <taxon>Helotiales</taxon>
        <taxon>Hyaloscyphaceae</taxon>
        <taxon>Hyaloscypha</taxon>
        <taxon>Hyaloscypha variabilis</taxon>
    </lineage>
</organism>
<dbReference type="PANTHER" id="PTHR35273">
    <property type="entry name" value="ALPHA-1,4 POLYGALACTOSAMINIDASE, PUTATIVE (AFU_ORTHOLOGUE AFUA_3G07890)-RELATED"/>
    <property type="match status" value="1"/>
</dbReference>
<dbReference type="OrthoDB" id="2108802at2759"/>
<dbReference type="PANTHER" id="PTHR35273:SF2">
    <property type="entry name" value="ALPHA-GALACTOSIDASE"/>
    <property type="match status" value="1"/>
</dbReference>
<gene>
    <name evidence="4" type="ORF">L207DRAFT_397330</name>
</gene>
<dbReference type="EMBL" id="KZ613965">
    <property type="protein sequence ID" value="PMD30876.1"/>
    <property type="molecule type" value="Genomic_DNA"/>
</dbReference>
<name>A0A2J6QX85_HYAVF</name>
<feature type="domain" description="Glycoside-hydrolase family GH114 TIM-barrel" evidence="3">
    <location>
        <begin position="1"/>
        <end position="153"/>
    </location>
</feature>
<evidence type="ECO:0000259" key="3">
    <source>
        <dbReference type="Pfam" id="PF03537"/>
    </source>
</evidence>
<dbReference type="STRING" id="1149755.A0A2J6QX85"/>
<dbReference type="GO" id="GO:0004557">
    <property type="term" value="F:alpha-galactosidase activity"/>
    <property type="evidence" value="ECO:0007669"/>
    <property type="project" value="UniProtKB-EC"/>
</dbReference>
<keyword evidence="4" id="KW-0378">Hydrolase</keyword>
<dbReference type="Proteomes" id="UP000235786">
    <property type="component" value="Unassembled WGS sequence"/>
</dbReference>
<reference evidence="4 5" key="1">
    <citation type="submission" date="2016-04" db="EMBL/GenBank/DDBJ databases">
        <title>A degradative enzymes factory behind the ericoid mycorrhizal symbiosis.</title>
        <authorList>
            <consortium name="DOE Joint Genome Institute"/>
            <person name="Martino E."/>
            <person name="Morin E."/>
            <person name="Grelet G."/>
            <person name="Kuo A."/>
            <person name="Kohler A."/>
            <person name="Daghino S."/>
            <person name="Barry K."/>
            <person name="Choi C."/>
            <person name="Cichocki N."/>
            <person name="Clum A."/>
            <person name="Copeland A."/>
            <person name="Hainaut M."/>
            <person name="Haridas S."/>
            <person name="Labutti K."/>
            <person name="Lindquist E."/>
            <person name="Lipzen A."/>
            <person name="Khouja H.-R."/>
            <person name="Murat C."/>
            <person name="Ohm R."/>
            <person name="Olson A."/>
            <person name="Spatafora J."/>
            <person name="Veneault-Fourrey C."/>
            <person name="Henrissat B."/>
            <person name="Grigoriev I."/>
            <person name="Martin F."/>
            <person name="Perotto S."/>
        </authorList>
    </citation>
    <scope>NUCLEOTIDE SEQUENCE [LARGE SCALE GENOMIC DNA]</scope>
    <source>
        <strain evidence="4 5">F</strain>
    </source>
</reference>
<proteinExistence type="predicted"/>
<dbReference type="AlphaFoldDB" id="A0A2J6QX85"/>
<comment type="catalytic activity">
    <reaction evidence="1">
        <text>Hydrolysis of terminal, non-reducing alpha-D-galactose residues in alpha-D-galactosides, including galactose oligosaccharides, galactomannans and galactolipids.</text>
        <dbReference type="EC" id="3.2.1.22"/>
    </reaction>
</comment>
<dbReference type="InterPro" id="IPR004352">
    <property type="entry name" value="GH114_TIM-barrel"/>
</dbReference>
<sequence length="153" mass="16626">VCYFSAGSSEAYRRDVGCFNTNLGAGDYGCNYGGAYGDEFWLNTSSIEVRRIMQDRIERAAQKKCSAIDPDNIDAYGNNNGIGATESDSVSFMQFLANEAHSRGMGIGLKNSLEIFDSVSSIIDFAVNEECVKYSECNTYTNFLASGAPVVNI</sequence>
<accession>A0A2J6QX85</accession>
<evidence type="ECO:0000313" key="5">
    <source>
        <dbReference type="Proteomes" id="UP000235786"/>
    </source>
</evidence>
<dbReference type="Pfam" id="PF03537">
    <property type="entry name" value="Glyco_hydro_114"/>
    <property type="match status" value="1"/>
</dbReference>
<protein>
    <recommendedName>
        <fullName evidence="2">alpha-galactosidase</fullName>
        <ecNumber evidence="2">3.2.1.22</ecNumber>
    </recommendedName>
</protein>
<feature type="non-terminal residue" evidence="4">
    <location>
        <position position="1"/>
    </location>
</feature>
<evidence type="ECO:0000256" key="1">
    <source>
        <dbReference type="ARBA" id="ARBA00001255"/>
    </source>
</evidence>
<evidence type="ECO:0000313" key="4">
    <source>
        <dbReference type="EMBL" id="PMD30876.1"/>
    </source>
</evidence>
<dbReference type="EC" id="3.2.1.22" evidence="2"/>
<dbReference type="SUPFAM" id="SSF51445">
    <property type="entry name" value="(Trans)glycosidases"/>
    <property type="match status" value="1"/>
</dbReference>
<dbReference type="InterPro" id="IPR017853">
    <property type="entry name" value="GH"/>
</dbReference>